<keyword evidence="1" id="KW-1133">Transmembrane helix</keyword>
<evidence type="ECO:0000256" key="1">
    <source>
        <dbReference type="SAM" id="Phobius"/>
    </source>
</evidence>
<dbReference type="STRING" id="683260.SAMN05421874_13832"/>
<reference evidence="2 3" key="1">
    <citation type="submission" date="2016-10" db="EMBL/GenBank/DDBJ databases">
        <authorList>
            <person name="de Groot N.N."/>
        </authorList>
    </citation>
    <scope>NUCLEOTIDE SEQUENCE [LARGE SCALE GENOMIC DNA]</scope>
    <source>
        <strain evidence="2 3">CGMCC 4.5681</strain>
    </source>
</reference>
<accession>A0A1G9QCS2</accession>
<name>A0A1G9QCS2_9ACTN</name>
<proteinExistence type="predicted"/>
<dbReference type="EMBL" id="FNFB01000038">
    <property type="protein sequence ID" value="SDM08862.1"/>
    <property type="molecule type" value="Genomic_DNA"/>
</dbReference>
<protein>
    <submittedName>
        <fullName evidence="2">Uncharacterized protein</fullName>
    </submittedName>
</protein>
<dbReference type="OrthoDB" id="3522827at2"/>
<keyword evidence="3" id="KW-1185">Reference proteome</keyword>
<feature type="transmembrane region" description="Helical" evidence="1">
    <location>
        <begin position="12"/>
        <end position="29"/>
    </location>
</feature>
<organism evidence="2 3">
    <name type="scientific">Nonomuraea maritima</name>
    <dbReference type="NCBI Taxonomy" id="683260"/>
    <lineage>
        <taxon>Bacteria</taxon>
        <taxon>Bacillati</taxon>
        <taxon>Actinomycetota</taxon>
        <taxon>Actinomycetes</taxon>
        <taxon>Streptosporangiales</taxon>
        <taxon>Streptosporangiaceae</taxon>
        <taxon>Nonomuraea</taxon>
    </lineage>
</organism>
<dbReference type="Proteomes" id="UP000198683">
    <property type="component" value="Unassembled WGS sequence"/>
</dbReference>
<keyword evidence="1" id="KW-0472">Membrane</keyword>
<evidence type="ECO:0000313" key="3">
    <source>
        <dbReference type="Proteomes" id="UP000198683"/>
    </source>
</evidence>
<evidence type="ECO:0000313" key="2">
    <source>
        <dbReference type="EMBL" id="SDM08862.1"/>
    </source>
</evidence>
<sequence length="231" mass="24784">MSRRIWLRPPGIALIAFGIVVLVGGYLYASGTALRQATDTVVSAEMQDQNGMPDDAEPGDCLNSEHKIVACTDENAIRKITHVSTYINMAAYNARMEQSDICAEGETTTAYSGTKTNGRTTVYCLAWTDTATAEQLAKDESEAAAISSSGNDFYRTAQVNDCAGGDATGYQVVPCADATAAWKVTKRTVATRAELDSPDNALCAQNESTVSQWTSEDPDEQADVLCLSRTR</sequence>
<keyword evidence="1" id="KW-0812">Transmembrane</keyword>
<dbReference type="RefSeq" id="WP_090773571.1">
    <property type="nucleotide sequence ID" value="NZ_FNFB01000038.1"/>
</dbReference>
<dbReference type="AlphaFoldDB" id="A0A1G9QCS2"/>
<gene>
    <name evidence="2" type="ORF">SAMN05421874_13832</name>
</gene>